<organism evidence="7 8">
    <name type="scientific">Phytophthora cactorum</name>
    <dbReference type="NCBI Taxonomy" id="29920"/>
    <lineage>
        <taxon>Eukaryota</taxon>
        <taxon>Sar</taxon>
        <taxon>Stramenopiles</taxon>
        <taxon>Oomycota</taxon>
        <taxon>Peronosporomycetes</taxon>
        <taxon>Peronosporales</taxon>
        <taxon>Peronosporaceae</taxon>
        <taxon>Phytophthora</taxon>
    </lineage>
</organism>
<dbReference type="GO" id="GO:0016757">
    <property type="term" value="F:glycosyltransferase activity"/>
    <property type="evidence" value="ECO:0007669"/>
    <property type="project" value="UniProtKB-KW"/>
</dbReference>
<evidence type="ECO:0000313" key="7">
    <source>
        <dbReference type="EMBL" id="KAG6960217.1"/>
    </source>
</evidence>
<evidence type="ECO:0000256" key="3">
    <source>
        <dbReference type="ARBA" id="ARBA00022679"/>
    </source>
</evidence>
<keyword evidence="2" id="KW-0328">Glycosyltransferase</keyword>
<dbReference type="VEuPathDB" id="FungiDB:PC110_g16231"/>
<evidence type="ECO:0000256" key="4">
    <source>
        <dbReference type="ARBA" id="ARBA00022737"/>
    </source>
</evidence>
<gene>
    <name evidence="7" type="ORF">JG687_00008358</name>
</gene>
<dbReference type="EMBL" id="JAENGZ010000397">
    <property type="protein sequence ID" value="KAG6960217.1"/>
    <property type="molecule type" value="Genomic_DNA"/>
</dbReference>
<proteinExistence type="predicted"/>
<evidence type="ECO:0000259" key="6">
    <source>
        <dbReference type="Pfam" id="PF13844"/>
    </source>
</evidence>
<keyword evidence="4" id="KW-0677">Repeat</keyword>
<reference evidence="7" key="1">
    <citation type="submission" date="2021-01" db="EMBL/GenBank/DDBJ databases">
        <title>Phytophthora aleatoria, a newly-described species from Pinus radiata is distinct from Phytophthora cactorum isolates based on comparative genomics.</title>
        <authorList>
            <person name="Mcdougal R."/>
            <person name="Panda P."/>
            <person name="Williams N."/>
            <person name="Studholme D.J."/>
        </authorList>
    </citation>
    <scope>NUCLEOTIDE SEQUENCE</scope>
    <source>
        <strain evidence="7">NZFS 3830</strain>
    </source>
</reference>
<comment type="pathway">
    <text evidence="1">Protein modification; protein glycosylation.</text>
</comment>
<accession>A0A8T1UHR9</accession>
<name>A0A8T1UHR9_9STRA</name>
<dbReference type="Proteomes" id="UP000688947">
    <property type="component" value="Unassembled WGS sequence"/>
</dbReference>
<sequence>ALLTLADVVLDPFPFGGGVTTLDALHLGIPVVTLPAAQSVVHLAAGFLRYMNASDCIAESLDDYVELAVSVAKDHQDIRKRLLLHRSDIYQDVSTIADWNTFLDTVTTRASQH</sequence>
<dbReference type="OrthoDB" id="9991317at2759"/>
<dbReference type="InterPro" id="IPR029489">
    <property type="entry name" value="OGT/SEC/SPY_C"/>
</dbReference>
<evidence type="ECO:0000256" key="1">
    <source>
        <dbReference type="ARBA" id="ARBA00004922"/>
    </source>
</evidence>
<evidence type="ECO:0000256" key="2">
    <source>
        <dbReference type="ARBA" id="ARBA00022676"/>
    </source>
</evidence>
<evidence type="ECO:0000256" key="5">
    <source>
        <dbReference type="ARBA" id="ARBA00022803"/>
    </source>
</evidence>
<protein>
    <recommendedName>
        <fullName evidence="6">O-GlcNAc transferase C-terminal domain-containing protein</fullName>
    </recommendedName>
</protein>
<dbReference type="AlphaFoldDB" id="A0A8T1UHR9"/>
<keyword evidence="5" id="KW-0802">TPR repeat</keyword>
<dbReference type="Pfam" id="PF13844">
    <property type="entry name" value="Glyco_transf_41"/>
    <property type="match status" value="1"/>
</dbReference>
<dbReference type="PANTHER" id="PTHR44835">
    <property type="entry name" value="UDP-N-ACETYLGLUCOSAMINE--PEPTIDE N-ACETYLGLUCOSAMINYLTRANSFERASE SPINDLY-RELATED"/>
    <property type="match status" value="1"/>
</dbReference>
<dbReference type="InterPro" id="IPR051939">
    <property type="entry name" value="Glycosyltr_41/O-GlcNAc_trsf"/>
</dbReference>
<evidence type="ECO:0000313" key="8">
    <source>
        <dbReference type="Proteomes" id="UP000688947"/>
    </source>
</evidence>
<feature type="domain" description="O-GlcNAc transferase C-terminal" evidence="6">
    <location>
        <begin position="5"/>
        <end position="80"/>
    </location>
</feature>
<comment type="caution">
    <text evidence="7">The sequence shown here is derived from an EMBL/GenBank/DDBJ whole genome shotgun (WGS) entry which is preliminary data.</text>
</comment>
<keyword evidence="3" id="KW-0808">Transferase</keyword>
<dbReference type="PANTHER" id="PTHR44835:SF1">
    <property type="entry name" value="PROTEIN O-GLCNAC TRANSFERASE"/>
    <property type="match status" value="1"/>
</dbReference>
<feature type="non-terminal residue" evidence="7">
    <location>
        <position position="1"/>
    </location>
</feature>